<proteinExistence type="predicted"/>
<feature type="region of interest" description="Disordered" evidence="1">
    <location>
        <begin position="896"/>
        <end position="923"/>
    </location>
</feature>
<evidence type="ECO:0000313" key="4">
    <source>
        <dbReference type="Proteomes" id="UP000183245"/>
    </source>
</evidence>
<feature type="region of interest" description="Disordered" evidence="1">
    <location>
        <begin position="1"/>
        <end position="70"/>
    </location>
</feature>
<feature type="compositionally biased region" description="Basic and acidic residues" evidence="1">
    <location>
        <begin position="7"/>
        <end position="68"/>
    </location>
</feature>
<dbReference type="InterPro" id="IPR038765">
    <property type="entry name" value="Papain-like_cys_pep_sf"/>
</dbReference>
<keyword evidence="2" id="KW-0472">Membrane</keyword>
<evidence type="ECO:0000256" key="1">
    <source>
        <dbReference type="SAM" id="MobiDB-lite"/>
    </source>
</evidence>
<dbReference type="EMBL" id="MNZT01000052">
    <property type="protein sequence ID" value="OIP97584.1"/>
    <property type="molecule type" value="Genomic_DNA"/>
</dbReference>
<dbReference type="Gene3D" id="3.90.1720.10">
    <property type="entry name" value="endopeptidase domain like (from Nostoc punctiforme)"/>
    <property type="match status" value="1"/>
</dbReference>
<evidence type="ECO:0000313" key="3">
    <source>
        <dbReference type="EMBL" id="OIP97584.1"/>
    </source>
</evidence>
<protein>
    <submittedName>
        <fullName evidence="3">Uncharacterized protein</fullName>
    </submittedName>
</protein>
<reference evidence="3 4" key="1">
    <citation type="journal article" date="2016" name="Environ. Microbiol.">
        <title>Genomic resolution of a cold subsurface aquifer community provides metabolic insights for novel microbes adapted to high CO concentrations.</title>
        <authorList>
            <person name="Probst A.J."/>
            <person name="Castelle C.J."/>
            <person name="Singh A."/>
            <person name="Brown C.T."/>
            <person name="Anantharaman K."/>
            <person name="Sharon I."/>
            <person name="Hug L.A."/>
            <person name="Burstein D."/>
            <person name="Emerson J.B."/>
            <person name="Thomas B.C."/>
            <person name="Banfield J.F."/>
        </authorList>
    </citation>
    <scope>NUCLEOTIDE SEQUENCE [LARGE SCALE GENOMIC DNA]</scope>
    <source>
        <strain evidence="3">CG2_30_54_11</strain>
    </source>
</reference>
<gene>
    <name evidence="3" type="ORF">AUK40_03030</name>
</gene>
<dbReference type="Proteomes" id="UP000183245">
    <property type="component" value="Unassembled WGS sequence"/>
</dbReference>
<feature type="transmembrane region" description="Helical" evidence="2">
    <location>
        <begin position="425"/>
        <end position="455"/>
    </location>
</feature>
<accession>A0A1J5J251</accession>
<sequence>MSDPFEEQEKTRKANEDRQNAIRAANDAHDKEAWGAHDQHRDEVQAPMKDADDRMAIKQNEAKRRMDGGNDDNSFASRLYNSAGCLKPLIDKAAAKAGYTGNMSDFMGGLGRAARGDQQKEPPNNIDDAFKFADSACKAYDTYRPQVHGMLDKLGVDTGKADNFMGGLKNAIGGGSSGMPMDQALGRMADKIKSGDVKDPAKAQGFMKGLSDAYKNNQGAVDGFMGGYLGKDKMGDFNKMMGGIDGIGNTDRTDGKAWNKMLGDKGIPGADGLGGGAAPMGLPDAGGLSGATDIAGGAGGAGSAAGAATAGASAAPVLGTAVDAVKDTAKDLKKIKAKYAQKKADRAQAKAGDEENIKNQVNDKVQDGIDGIGQKAEETKAVVENVGAGVATEAEIAALDAAFGAGEVIRAIPGASKLLRKANKLIIGAAIMLVVAVPLTMCGFFIASLGFIGLVSSMIETNTTKPVVADLTQLAAERMETDRDYRMLALGRVETLISDHRIPDDIHPLLDTVLADGEGTTDEYSRIATLLAEEYMGVYRAYAADGTTPTKLDRAQHYMDGSSNGPEVTALAGSASWLAKVADWVTFGSSLQQLVAMPEFEEYFDAQQRTQIAELYGIINTAYAETDPVAVGSAYQAASASTLDAPKKCFSSTDRNYVVNDGDVTLPDNQVIVDAMETLKNLLSGVSLLGINQAIADLYDQTVGLELFTALNAAKSGFVEGSSMGHLASAIAGGDKVASTSPSWFDWLGGGIALALVDGKYGEAANDGFTRAAEKMIEKYHADPKSKEWQTDFLNGDYVKACQEIVAAGKMDIYYEVNCQQMSYIKMIESYIDPLGDGPRTVSCTGGMPVNAPFDPQLTAWINASSVSTGVYAPLIAAVITLENSGATTFDKQCEVQPTPPNESGLMQLGTTPNPATPDEVPSWDQVKDQVASSPMWSKKGTEVEPLVCDDNNKTTGNEDTIFGGGYFIAARLQSCASCAQEDGSPCVDPADGEPWCTPDQVLPSDSPSEEQIRYIGYRYTGSCDPSKPADLMTMEVCDGTDCKSEKKTYCDWLLYFTKQYGDAASGYTAPQCTVTGTGGGGGGIGAGPNLMANVTLFLEDNEHYGEGMLVDVWPHGALRSYPNYRNFESNEGTGIGDYALCADFVMAVYQHTNSAFKNAGWADRGAENMINGLVADGVYHENGGYDAPQVGDIAGMNSPGESGVHHVGIICEIGPNTLTICQYNSRNKYHMEFIPGSNNVYPGNSGLNMLGWGHPCTPELCP</sequence>
<organism evidence="3 4">
    <name type="scientific">Candidatus Wirthbacteria bacterium CG2_30_54_11</name>
    <dbReference type="NCBI Taxonomy" id="1817892"/>
    <lineage>
        <taxon>Bacteria</taxon>
        <taxon>Candidatus Wirthbacteria</taxon>
    </lineage>
</organism>
<dbReference type="SUPFAM" id="SSF54001">
    <property type="entry name" value="Cysteine proteinases"/>
    <property type="match status" value="1"/>
</dbReference>
<name>A0A1J5J251_9BACT</name>
<dbReference type="AlphaFoldDB" id="A0A1J5J251"/>
<dbReference type="STRING" id="1817892.AUK40_03030"/>
<evidence type="ECO:0000256" key="2">
    <source>
        <dbReference type="SAM" id="Phobius"/>
    </source>
</evidence>
<keyword evidence="2" id="KW-0812">Transmembrane</keyword>
<comment type="caution">
    <text evidence="3">The sequence shown here is derived from an EMBL/GenBank/DDBJ whole genome shotgun (WGS) entry which is preliminary data.</text>
</comment>
<keyword evidence="2" id="KW-1133">Transmembrane helix</keyword>